<evidence type="ECO:0000259" key="1">
    <source>
        <dbReference type="Pfam" id="PF24390"/>
    </source>
</evidence>
<dbReference type="Pfam" id="PF24390">
    <property type="entry name" value="PRTase-CE"/>
    <property type="match status" value="1"/>
</dbReference>
<accession>A4ACV7</accession>
<evidence type="ECO:0000313" key="2">
    <source>
        <dbReference type="EMBL" id="EAQ96148.2"/>
    </source>
</evidence>
<name>A4ACV7_9GAMM</name>
<reference evidence="2 3" key="2">
    <citation type="journal article" date="2009" name="PLoS ONE">
        <title>The photosynthetic apparatus and its regulation in the aerobic gammaproteobacterium Congregibacter litoralis gen. nov., sp. nov.</title>
        <authorList>
            <person name="Spring S."/>
            <person name="Lunsdorf H."/>
            <person name="Fuchs B.M."/>
            <person name="Tindall B.J."/>
        </authorList>
    </citation>
    <scope>NUCLEOTIDE SEQUENCE [LARGE SCALE GENOMIC DNA]</scope>
    <source>
        <strain evidence="2">KT71</strain>
    </source>
</reference>
<dbReference type="eggNOG" id="ENOG50330J8">
    <property type="taxonomic scope" value="Bacteria"/>
</dbReference>
<evidence type="ECO:0000313" key="3">
    <source>
        <dbReference type="Proteomes" id="UP000019205"/>
    </source>
</evidence>
<reference evidence="2 3" key="1">
    <citation type="journal article" date="2007" name="Proc. Natl. Acad. Sci. U.S.A.">
        <title>Characterization of a marine gammaproteobacterium capable of aerobic anoxygenic photosynthesis.</title>
        <authorList>
            <person name="Fuchs B.M."/>
            <person name="Spring S."/>
            <person name="Teeling H."/>
            <person name="Quast C."/>
            <person name="Wulf J."/>
            <person name="Schattenhofer M."/>
            <person name="Yan S."/>
            <person name="Ferriera S."/>
            <person name="Johnson J."/>
            <person name="Glockner F.O."/>
            <person name="Amann R."/>
        </authorList>
    </citation>
    <scope>NUCLEOTIDE SEQUENCE [LARGE SCALE GENOMIC DNA]</scope>
    <source>
        <strain evidence="2">KT71</strain>
    </source>
</reference>
<dbReference type="InterPro" id="IPR056920">
    <property type="entry name" value="PRTase-CE"/>
</dbReference>
<protein>
    <recommendedName>
        <fullName evidence="1">PRTase-CE domain-containing protein</fullName>
    </recommendedName>
</protein>
<dbReference type="Proteomes" id="UP000019205">
    <property type="component" value="Chromosome"/>
</dbReference>
<dbReference type="STRING" id="314285.KT71_18821"/>
<dbReference type="OrthoDB" id="8427993at2"/>
<comment type="caution">
    <text evidence="2">The sequence shown here is derived from an EMBL/GenBank/DDBJ whole genome shotgun (WGS) entry which is preliminary data.</text>
</comment>
<organism evidence="2 3">
    <name type="scientific">Congregibacter litoralis KT71</name>
    <dbReference type="NCBI Taxonomy" id="314285"/>
    <lineage>
        <taxon>Bacteria</taxon>
        <taxon>Pseudomonadati</taxon>
        <taxon>Pseudomonadota</taxon>
        <taxon>Gammaproteobacteria</taxon>
        <taxon>Cellvibrionales</taxon>
        <taxon>Halieaceae</taxon>
        <taxon>Congregibacter</taxon>
    </lineage>
</organism>
<dbReference type="AlphaFoldDB" id="A4ACV7"/>
<keyword evidence="3" id="KW-1185">Reference proteome</keyword>
<gene>
    <name evidence="2" type="ORF">KT71_18821</name>
</gene>
<proteinExistence type="predicted"/>
<dbReference type="RefSeq" id="WP_023660445.1">
    <property type="nucleotide sequence ID" value="NZ_CM002299.1"/>
</dbReference>
<sequence length="299" mass="34625">MNVPENASYFTASTLRTANSMIDQGFLGIESIRLDAWWQQFIGDEEKYFAACLLERLIFRSRRQVDSALRAVFRGNLNGAVTGKQWDGTLVSNLRLRDDPKIRLVPVIRDHDPPTKSGPYILRQLARTLRVEQGWMCWPWQVEQHLRESATETIIFVDDFLGTGSQFEKFYKRWQLEKLLSSGIDLHYVPIVACSTGIEYLKKQFANLSITPAELLDDSHRFFQSQYWDEKTRGSIDATQAKNWYLDFCAKNSIGPRKGKNALGFGELELTFGFYHSTPNNSLPILWFQSDNWKPLLRR</sequence>
<dbReference type="EMBL" id="AAOA02000005">
    <property type="protein sequence ID" value="EAQ96148.2"/>
    <property type="molecule type" value="Genomic_DNA"/>
</dbReference>
<feature type="domain" description="PRTase-CE" evidence="1">
    <location>
        <begin position="34"/>
        <end position="299"/>
    </location>
</feature>
<dbReference type="HOGENOM" id="CLU_1033568_0_0_6"/>